<name>A0A392S4H2_9FABA</name>
<organism evidence="1 2">
    <name type="scientific">Trifolium medium</name>
    <dbReference type="NCBI Taxonomy" id="97028"/>
    <lineage>
        <taxon>Eukaryota</taxon>
        <taxon>Viridiplantae</taxon>
        <taxon>Streptophyta</taxon>
        <taxon>Embryophyta</taxon>
        <taxon>Tracheophyta</taxon>
        <taxon>Spermatophyta</taxon>
        <taxon>Magnoliopsida</taxon>
        <taxon>eudicotyledons</taxon>
        <taxon>Gunneridae</taxon>
        <taxon>Pentapetalae</taxon>
        <taxon>rosids</taxon>
        <taxon>fabids</taxon>
        <taxon>Fabales</taxon>
        <taxon>Fabaceae</taxon>
        <taxon>Papilionoideae</taxon>
        <taxon>50 kb inversion clade</taxon>
        <taxon>NPAAA clade</taxon>
        <taxon>Hologalegina</taxon>
        <taxon>IRL clade</taxon>
        <taxon>Trifolieae</taxon>
        <taxon>Trifolium</taxon>
    </lineage>
</organism>
<accession>A0A392S4H2</accession>
<feature type="non-terminal residue" evidence="1">
    <location>
        <position position="1"/>
    </location>
</feature>
<proteinExistence type="predicted"/>
<protein>
    <submittedName>
        <fullName evidence="1">Uncharacterized protein</fullName>
    </submittedName>
</protein>
<sequence length="13" mass="1375">KLAAGRIAAEDPY</sequence>
<keyword evidence="2" id="KW-1185">Reference proteome</keyword>
<evidence type="ECO:0000313" key="1">
    <source>
        <dbReference type="EMBL" id="MCI43569.1"/>
    </source>
</evidence>
<dbReference type="Proteomes" id="UP000265520">
    <property type="component" value="Unassembled WGS sequence"/>
</dbReference>
<evidence type="ECO:0000313" key="2">
    <source>
        <dbReference type="Proteomes" id="UP000265520"/>
    </source>
</evidence>
<dbReference type="EMBL" id="LXQA010319188">
    <property type="protein sequence ID" value="MCI43569.1"/>
    <property type="molecule type" value="Genomic_DNA"/>
</dbReference>
<comment type="caution">
    <text evidence="1">The sequence shown here is derived from an EMBL/GenBank/DDBJ whole genome shotgun (WGS) entry which is preliminary data.</text>
</comment>
<reference evidence="1 2" key="1">
    <citation type="journal article" date="2018" name="Front. Plant Sci.">
        <title>Red Clover (Trifolium pratense) and Zigzag Clover (T. medium) - A Picture of Genomic Similarities and Differences.</title>
        <authorList>
            <person name="Dluhosova J."/>
            <person name="Istvanek J."/>
            <person name="Nedelnik J."/>
            <person name="Repkova J."/>
        </authorList>
    </citation>
    <scope>NUCLEOTIDE SEQUENCE [LARGE SCALE GENOMIC DNA]</scope>
    <source>
        <strain evidence="2">cv. 10/8</strain>
        <tissue evidence="1">Leaf</tissue>
    </source>
</reference>